<protein>
    <submittedName>
        <fullName evidence="1">Uncharacterized protein</fullName>
    </submittedName>
</protein>
<sequence>MANLAWVDSLQIIVSLVSVALNGILLLCNYRRGNGRWATDGILISMNAALDCVISMYMIGGTIYRLMYPSLVIDNSTWCKVSFIMERSLAISCIHLVMLLALARYIAIVNNRSTSSHVWILSAILSTAGIFAFTIYRSYKIQLFLYPSGMYCRTKDHKNNFISVTYPLFYFFITILPLVIIPYCYIRISYHYARLIRNMHMSDMPITSYIRGKNKGIIVVAIAYWFAATPHMLVFYLHRTFQVNTDATVDGLCYCFKSSVLLINAIFPILFHNEIQEKFHEFVTGKCHLLRIDSEA</sequence>
<organism evidence="1 2">
    <name type="scientific">Entomophthora muscae</name>
    <dbReference type="NCBI Taxonomy" id="34485"/>
    <lineage>
        <taxon>Eukaryota</taxon>
        <taxon>Fungi</taxon>
        <taxon>Fungi incertae sedis</taxon>
        <taxon>Zoopagomycota</taxon>
        <taxon>Entomophthoromycotina</taxon>
        <taxon>Entomophthoromycetes</taxon>
        <taxon>Entomophthorales</taxon>
        <taxon>Entomophthoraceae</taxon>
        <taxon>Entomophthora</taxon>
    </lineage>
</organism>
<proteinExistence type="predicted"/>
<comment type="caution">
    <text evidence="1">The sequence shown here is derived from an EMBL/GenBank/DDBJ whole genome shotgun (WGS) entry which is preliminary data.</text>
</comment>
<evidence type="ECO:0000313" key="2">
    <source>
        <dbReference type="Proteomes" id="UP001165960"/>
    </source>
</evidence>
<dbReference type="EMBL" id="QTSX02004173">
    <property type="protein sequence ID" value="KAJ9067420.1"/>
    <property type="molecule type" value="Genomic_DNA"/>
</dbReference>
<keyword evidence="2" id="KW-1185">Reference proteome</keyword>
<reference evidence="1" key="1">
    <citation type="submission" date="2022-04" db="EMBL/GenBank/DDBJ databases">
        <title>Genome of the entomopathogenic fungus Entomophthora muscae.</title>
        <authorList>
            <person name="Elya C."/>
            <person name="Lovett B.R."/>
            <person name="Lee E."/>
            <person name="Macias A.M."/>
            <person name="Hajek A.E."/>
            <person name="De Bivort B.L."/>
            <person name="Kasson M.T."/>
            <person name="De Fine Licht H.H."/>
            <person name="Stajich J.E."/>
        </authorList>
    </citation>
    <scope>NUCLEOTIDE SEQUENCE</scope>
    <source>
        <strain evidence="1">Berkeley</strain>
    </source>
</reference>
<gene>
    <name evidence="1" type="ORF">DSO57_1039272</name>
</gene>
<evidence type="ECO:0000313" key="1">
    <source>
        <dbReference type="EMBL" id="KAJ9067420.1"/>
    </source>
</evidence>
<accession>A0ACC2SYI2</accession>
<name>A0ACC2SYI2_9FUNG</name>
<dbReference type="Proteomes" id="UP001165960">
    <property type="component" value="Unassembled WGS sequence"/>
</dbReference>